<dbReference type="EMBL" id="CP012949">
    <property type="protein sequence ID" value="ANB10755.1"/>
    <property type="molecule type" value="Genomic_DNA"/>
</dbReference>
<gene>
    <name evidence="1" type="ORF">SAM40697_0122</name>
    <name evidence="2" type="ORF">SAM40697_6803</name>
</gene>
<evidence type="ECO:0000313" key="3">
    <source>
        <dbReference type="Proteomes" id="UP000076720"/>
    </source>
</evidence>
<protein>
    <recommendedName>
        <fullName evidence="4">Secreted protein</fullName>
    </recommendedName>
</protein>
<organism evidence="1 3">
    <name type="scientific">Streptomyces ambofaciens</name>
    <dbReference type="NCBI Taxonomy" id="1889"/>
    <lineage>
        <taxon>Bacteria</taxon>
        <taxon>Bacillati</taxon>
        <taxon>Actinomycetota</taxon>
        <taxon>Actinomycetes</taxon>
        <taxon>Kitasatosporales</taxon>
        <taxon>Streptomycetaceae</taxon>
        <taxon>Streptomyces</taxon>
    </lineage>
</organism>
<dbReference type="Proteomes" id="UP000076720">
    <property type="component" value="Chromosome"/>
</dbReference>
<reference evidence="3" key="1">
    <citation type="submission" date="2015-10" db="EMBL/GenBank/DDBJ databases">
        <title>Complete genome sequence of Streptomyces ambofaciens DSM 40697.</title>
        <authorList>
            <person name="Thibessard A."/>
            <person name="Leblond P."/>
        </authorList>
    </citation>
    <scope>NUCLEOTIDE SEQUENCE [LARGE SCALE GENOMIC DNA]</scope>
    <source>
        <strain evidence="3">DSM 40697</strain>
    </source>
</reference>
<evidence type="ECO:0000313" key="1">
    <source>
        <dbReference type="EMBL" id="ANB04085.1"/>
    </source>
</evidence>
<reference evidence="1 3" key="2">
    <citation type="journal article" date="2016" name="Genome Announc.">
        <title>Complete Genome Sequence of Streptomyces ambofaciens DSM 40697, a Paradigm for Genome Plasticity Studies.</title>
        <authorList>
            <person name="Thibessard A."/>
            <person name="Leblond P."/>
        </authorList>
    </citation>
    <scope>NUCLEOTIDE SEQUENCE [LARGE SCALE GENOMIC DNA]</scope>
    <source>
        <strain evidence="1 3">DSM 40697</strain>
    </source>
</reference>
<evidence type="ECO:0000313" key="2">
    <source>
        <dbReference type="EMBL" id="ANB10755.1"/>
    </source>
</evidence>
<proteinExistence type="predicted"/>
<evidence type="ECO:0008006" key="4">
    <source>
        <dbReference type="Google" id="ProtNLM"/>
    </source>
</evidence>
<accession>A0ABM6ASB0</accession>
<name>A0ABM6ASB0_STRAM</name>
<sequence>MVTGTIAILAFFGVNNFEELQRAVADSARSDDALSDPCEALPADYLSNLRVSGPKHAGDEFRLDWPKPKSGNPYHWWNCGWLGPNPKVGEGNLVIGYSQNTDPSTQGMRPMNGIPDATYGTQNPGYDSSCFVEWPIAGGKGQASVWYGGTCSDARAIARKAYEKLSR</sequence>
<keyword evidence="3" id="KW-1185">Reference proteome</keyword>
<dbReference type="EMBL" id="CP012949">
    <property type="protein sequence ID" value="ANB04085.1"/>
    <property type="molecule type" value="Genomic_DNA"/>
</dbReference>